<comment type="caution">
    <text evidence="10">The sequence shown here is derived from an EMBL/GenBank/DDBJ whole genome shotgun (WGS) entry which is preliminary data.</text>
</comment>
<dbReference type="Gene3D" id="1.10.3720.10">
    <property type="entry name" value="MetI-like"/>
    <property type="match status" value="1"/>
</dbReference>
<keyword evidence="7 8" id="KW-0472">Membrane</keyword>
<evidence type="ECO:0000256" key="2">
    <source>
        <dbReference type="ARBA" id="ARBA00007069"/>
    </source>
</evidence>
<dbReference type="PROSITE" id="PS50928">
    <property type="entry name" value="ABC_TM1"/>
    <property type="match status" value="1"/>
</dbReference>
<sequence>MNNIFTSPRSILAARHARGKFWRGVFFSSTLIGLIALAALILTILNRAAGLVVITDAVDRNSLAGRPLTELTRPELVTILQDHLTRTRLRTLERNNGPLDSLDEETLINLVMEQVVKPTVRKSYTLAETLFQRAAIEQEIAAMRAETPNLQVEFRSWLNPGFLTRSMSATPELAGVRTAVLGSLWIIAITILVAFPIGVGAAIYLEEYASENRVNRIIQTNIDNLAGVPSIVYGILGLAIFVRTLSHLTSGAVFGIQGSNGRTILSAGLTMALLILPILIINAQEAIRAVPASLRQASYGLGATRWQTIWHHVLPNALPGILTGTILAISRALGETAPLILVGASSLINKDPTGVFSFFTALPIQIYNWTARPQPEFRNIAAAAILVLLVVLLSLNSVAIVLRNRLSKRGT</sequence>
<keyword evidence="3" id="KW-0813">Transport</keyword>
<evidence type="ECO:0000256" key="6">
    <source>
        <dbReference type="ARBA" id="ARBA00022989"/>
    </source>
</evidence>
<protein>
    <recommendedName>
        <fullName evidence="8">Phosphate transport system permease protein PstA</fullName>
    </recommendedName>
</protein>
<comment type="similarity">
    <text evidence="2 8">Belongs to the binding-protein-dependent transport system permease family. CysTW subfamily.</text>
</comment>
<keyword evidence="5 8" id="KW-0812">Transmembrane</keyword>
<gene>
    <name evidence="10" type="primary">pstA</name>
    <name evidence="10" type="ORF">DEQ80_06105</name>
</gene>
<feature type="transmembrane region" description="Helical" evidence="8">
    <location>
        <begin position="184"/>
        <end position="205"/>
    </location>
</feature>
<dbReference type="SUPFAM" id="SSF161098">
    <property type="entry name" value="MetI-like"/>
    <property type="match status" value="1"/>
</dbReference>
<dbReference type="GO" id="GO:0005315">
    <property type="term" value="F:phosphate transmembrane transporter activity"/>
    <property type="evidence" value="ECO:0007669"/>
    <property type="project" value="InterPro"/>
</dbReference>
<dbReference type="Proteomes" id="UP000264141">
    <property type="component" value="Unassembled WGS sequence"/>
</dbReference>
<dbReference type="InterPro" id="IPR005672">
    <property type="entry name" value="Phosphate_PstA"/>
</dbReference>
<comment type="caution">
    <text evidence="8">Lacks conserved residue(s) required for the propagation of feature annotation.</text>
</comment>
<dbReference type="InterPro" id="IPR035906">
    <property type="entry name" value="MetI-like_sf"/>
</dbReference>
<organism evidence="10 11">
    <name type="scientific">Anaerolinea thermolimosa</name>
    <dbReference type="NCBI Taxonomy" id="229919"/>
    <lineage>
        <taxon>Bacteria</taxon>
        <taxon>Bacillati</taxon>
        <taxon>Chloroflexota</taxon>
        <taxon>Anaerolineae</taxon>
        <taxon>Anaerolineales</taxon>
        <taxon>Anaerolineaceae</taxon>
        <taxon>Anaerolinea</taxon>
    </lineage>
</organism>
<feature type="transmembrane region" description="Helical" evidence="8">
    <location>
        <begin position="21"/>
        <end position="45"/>
    </location>
</feature>
<dbReference type="PANTHER" id="PTHR43470:SF5">
    <property type="entry name" value="PHOSPHATE TRANSPORT SYSTEM PERMEASE PROTEIN PSTA"/>
    <property type="match status" value="1"/>
</dbReference>
<evidence type="ECO:0000256" key="3">
    <source>
        <dbReference type="ARBA" id="ARBA00022448"/>
    </source>
</evidence>
<evidence type="ECO:0000313" key="10">
    <source>
        <dbReference type="EMBL" id="HCE17413.1"/>
    </source>
</evidence>
<feature type="domain" description="ABC transmembrane type-1" evidence="9">
    <location>
        <begin position="180"/>
        <end position="399"/>
    </location>
</feature>
<evidence type="ECO:0000256" key="1">
    <source>
        <dbReference type="ARBA" id="ARBA00004651"/>
    </source>
</evidence>
<proteinExistence type="inferred from homology"/>
<dbReference type="NCBIfam" id="TIGR00974">
    <property type="entry name" value="3a0107s02c"/>
    <property type="match status" value="1"/>
</dbReference>
<evidence type="ECO:0000256" key="8">
    <source>
        <dbReference type="RuleBase" id="RU363043"/>
    </source>
</evidence>
<evidence type="ECO:0000256" key="4">
    <source>
        <dbReference type="ARBA" id="ARBA00022475"/>
    </source>
</evidence>
<keyword evidence="6 8" id="KW-1133">Transmembrane helix</keyword>
<evidence type="ECO:0000256" key="5">
    <source>
        <dbReference type="ARBA" id="ARBA00022692"/>
    </source>
</evidence>
<evidence type="ECO:0000256" key="7">
    <source>
        <dbReference type="ARBA" id="ARBA00023136"/>
    </source>
</evidence>
<dbReference type="EMBL" id="DPBP01000026">
    <property type="protein sequence ID" value="HCE17413.1"/>
    <property type="molecule type" value="Genomic_DNA"/>
</dbReference>
<dbReference type="STRING" id="229919.GCA_001050195_03427"/>
<dbReference type="AlphaFoldDB" id="A0A3D1JFZ8"/>
<feature type="transmembrane region" description="Helical" evidence="8">
    <location>
        <begin position="264"/>
        <end position="283"/>
    </location>
</feature>
<dbReference type="PANTHER" id="PTHR43470">
    <property type="entry name" value="PHOSPHATE TRANSPORT SYSTEM PERMEASE PROTEIN PSTA-RELATED"/>
    <property type="match status" value="1"/>
</dbReference>
<feature type="transmembrane region" description="Helical" evidence="8">
    <location>
        <begin position="380"/>
        <end position="402"/>
    </location>
</feature>
<dbReference type="GO" id="GO:0005886">
    <property type="term" value="C:plasma membrane"/>
    <property type="evidence" value="ECO:0007669"/>
    <property type="project" value="UniProtKB-SubCell"/>
</dbReference>
<evidence type="ECO:0000259" key="9">
    <source>
        <dbReference type="PROSITE" id="PS50928"/>
    </source>
</evidence>
<dbReference type="Pfam" id="PF00528">
    <property type="entry name" value="BPD_transp_1"/>
    <property type="match status" value="1"/>
</dbReference>
<feature type="transmembrane region" description="Helical" evidence="8">
    <location>
        <begin position="225"/>
        <end position="244"/>
    </location>
</feature>
<comment type="subcellular location">
    <subcellularLocation>
        <location evidence="1 8">Cell membrane</location>
        <topology evidence="1 8">Multi-pass membrane protein</topology>
    </subcellularLocation>
</comment>
<dbReference type="GO" id="GO:0035435">
    <property type="term" value="P:phosphate ion transmembrane transport"/>
    <property type="evidence" value="ECO:0007669"/>
    <property type="project" value="InterPro"/>
</dbReference>
<reference evidence="10 11" key="1">
    <citation type="journal article" date="2018" name="Nat. Biotechnol.">
        <title>A standardized bacterial taxonomy based on genome phylogeny substantially revises the tree of life.</title>
        <authorList>
            <person name="Parks D.H."/>
            <person name="Chuvochina M."/>
            <person name="Waite D.W."/>
            <person name="Rinke C."/>
            <person name="Skarshewski A."/>
            <person name="Chaumeil P.A."/>
            <person name="Hugenholtz P."/>
        </authorList>
    </citation>
    <scope>NUCLEOTIDE SEQUENCE [LARGE SCALE GENOMIC DNA]</scope>
    <source>
        <strain evidence="10">UBA8781</strain>
    </source>
</reference>
<keyword evidence="4 8" id="KW-1003">Cell membrane</keyword>
<dbReference type="CDD" id="cd06261">
    <property type="entry name" value="TM_PBP2"/>
    <property type="match status" value="1"/>
</dbReference>
<accession>A0A3D1JFZ8</accession>
<evidence type="ECO:0000313" key="11">
    <source>
        <dbReference type="Proteomes" id="UP000264141"/>
    </source>
</evidence>
<name>A0A3D1JFZ8_9CHLR</name>
<dbReference type="InterPro" id="IPR000515">
    <property type="entry name" value="MetI-like"/>
</dbReference>